<feature type="region of interest" description="Disordered" evidence="1">
    <location>
        <begin position="1"/>
        <end position="51"/>
    </location>
</feature>
<reference evidence="2 3" key="1">
    <citation type="submission" date="2005-09" db="EMBL/GenBank/DDBJ databases">
        <authorList>
            <person name="Mural R.J."/>
            <person name="Li P.W."/>
            <person name="Adams M.D."/>
            <person name="Amanatides P.G."/>
            <person name="Baden-Tillson H."/>
            <person name="Barnstead M."/>
            <person name="Chin S.H."/>
            <person name="Dew I."/>
            <person name="Evans C.A."/>
            <person name="Ferriera S."/>
            <person name="Flanigan M."/>
            <person name="Fosler C."/>
            <person name="Glodek A."/>
            <person name="Gu Z."/>
            <person name="Holt R.A."/>
            <person name="Jennings D."/>
            <person name="Kraft C.L."/>
            <person name="Lu F."/>
            <person name="Nguyen T."/>
            <person name="Nusskern D.R."/>
            <person name="Pfannkoch C.M."/>
            <person name="Sitter C."/>
            <person name="Sutton G.G."/>
            <person name="Venter J.C."/>
            <person name="Wang Z."/>
            <person name="Woodage T."/>
            <person name="Zheng X.H."/>
            <person name="Zhong F."/>
        </authorList>
    </citation>
    <scope>NUCLEOTIDE SEQUENCE [LARGE SCALE GENOMIC DNA]</scope>
    <source>
        <strain>BN</strain>
        <strain evidence="3">Sprague-Dawley</strain>
    </source>
</reference>
<sequence>MVMSLAKGRNTVRTPFHFPSPPDQFPSISHKASKRQQPNTTQQDTIKQGKGMSKILRLGSISLHHGSDNCN</sequence>
<evidence type="ECO:0000313" key="3">
    <source>
        <dbReference type="Proteomes" id="UP000234681"/>
    </source>
</evidence>
<evidence type="ECO:0000256" key="1">
    <source>
        <dbReference type="SAM" id="MobiDB-lite"/>
    </source>
</evidence>
<proteinExistence type="predicted"/>
<name>A6HRG6_RAT</name>
<organism evidence="2 3">
    <name type="scientific">Rattus norvegicus</name>
    <name type="common">Rat</name>
    <dbReference type="NCBI Taxonomy" id="10116"/>
    <lineage>
        <taxon>Eukaryota</taxon>
        <taxon>Metazoa</taxon>
        <taxon>Chordata</taxon>
        <taxon>Craniata</taxon>
        <taxon>Vertebrata</taxon>
        <taxon>Euteleostomi</taxon>
        <taxon>Mammalia</taxon>
        <taxon>Eutheria</taxon>
        <taxon>Euarchontoglires</taxon>
        <taxon>Glires</taxon>
        <taxon>Rodentia</taxon>
        <taxon>Myomorpha</taxon>
        <taxon>Muroidea</taxon>
        <taxon>Muridae</taxon>
        <taxon>Murinae</taxon>
        <taxon>Rattus</taxon>
    </lineage>
</organism>
<dbReference type="Proteomes" id="UP000234681">
    <property type="component" value="Chromosome 7"/>
</dbReference>
<feature type="compositionally biased region" description="Polar residues" evidence="1">
    <location>
        <begin position="35"/>
        <end position="46"/>
    </location>
</feature>
<accession>A6HRG6</accession>
<evidence type="ECO:0000313" key="2">
    <source>
        <dbReference type="EMBL" id="EDM16256.1"/>
    </source>
</evidence>
<protein>
    <submittedName>
        <fullName evidence="2">RCG59793</fullName>
    </submittedName>
</protein>
<gene>
    <name evidence="2" type="ORF">rCG_59793</name>
</gene>
<dbReference type="EMBL" id="CH473950">
    <property type="protein sequence ID" value="EDM16256.1"/>
    <property type="molecule type" value="Genomic_DNA"/>
</dbReference>
<dbReference type="AlphaFoldDB" id="A6HRG6"/>